<dbReference type="RefSeq" id="WP_132622819.1">
    <property type="nucleotide sequence ID" value="NZ_SMKQ01000291.1"/>
</dbReference>
<evidence type="ECO:0000256" key="1">
    <source>
        <dbReference type="SAM" id="MobiDB-lite"/>
    </source>
</evidence>
<dbReference type="AlphaFoldDB" id="A0A4R4XMH0"/>
<organism evidence="2 3">
    <name type="scientific">Nonomuraea terrae</name>
    <dbReference type="NCBI Taxonomy" id="2530383"/>
    <lineage>
        <taxon>Bacteria</taxon>
        <taxon>Bacillati</taxon>
        <taxon>Actinomycetota</taxon>
        <taxon>Actinomycetes</taxon>
        <taxon>Streptosporangiales</taxon>
        <taxon>Streptosporangiaceae</taxon>
        <taxon>Nonomuraea</taxon>
    </lineage>
</organism>
<keyword evidence="3" id="KW-1185">Reference proteome</keyword>
<sequence>MDSEPRGAAARQAAYEQTPAGQQRGMWGIYFGHPGARDRGGFTSTAPEHRPTLLARVVDEPTWRQLYRGACLGCDWEGETRSRNADAIEDAHDHAWPGWRDLPGVKVPKSNYERWLSEVKRAYPPGWLEAGGPIVTIRSDSRFSRHLPGKAPGGGYDLAAAYYQAKRTRDIHPQTTLDLDLEIPS</sequence>
<evidence type="ECO:0000313" key="2">
    <source>
        <dbReference type="EMBL" id="TDD32195.1"/>
    </source>
</evidence>
<comment type="caution">
    <text evidence="2">The sequence shown here is derived from an EMBL/GenBank/DDBJ whole genome shotgun (WGS) entry which is preliminary data.</text>
</comment>
<evidence type="ECO:0000313" key="3">
    <source>
        <dbReference type="Proteomes" id="UP000295302"/>
    </source>
</evidence>
<proteinExistence type="predicted"/>
<dbReference type="Proteomes" id="UP000295302">
    <property type="component" value="Unassembled WGS sequence"/>
</dbReference>
<protein>
    <submittedName>
        <fullName evidence="2">Uncharacterized protein</fullName>
    </submittedName>
</protein>
<name>A0A4R4XMH0_9ACTN</name>
<feature type="region of interest" description="Disordered" evidence="1">
    <location>
        <begin position="1"/>
        <end position="20"/>
    </location>
</feature>
<accession>A0A4R4XMH0</accession>
<dbReference type="Pfam" id="PF19876">
    <property type="entry name" value="DUF6349"/>
    <property type="match status" value="1"/>
</dbReference>
<dbReference type="InterPro" id="IPR045930">
    <property type="entry name" value="DUF6349"/>
</dbReference>
<gene>
    <name evidence="2" type="ORF">E1286_43880</name>
</gene>
<dbReference type="EMBL" id="SMKQ01000291">
    <property type="protein sequence ID" value="TDD32195.1"/>
    <property type="molecule type" value="Genomic_DNA"/>
</dbReference>
<dbReference type="OrthoDB" id="4087418at2"/>
<reference evidence="2 3" key="1">
    <citation type="submission" date="2019-03" db="EMBL/GenBank/DDBJ databases">
        <title>Draft genome sequences of novel Actinobacteria.</title>
        <authorList>
            <person name="Sahin N."/>
            <person name="Ay H."/>
            <person name="Saygin H."/>
        </authorList>
    </citation>
    <scope>NUCLEOTIDE SEQUENCE [LARGE SCALE GENOMIC DNA]</scope>
    <source>
        <strain evidence="2 3">CH32</strain>
    </source>
</reference>